<sequence>MKVAQAATIDVVCILLFAVVGRRSHAEASDLLGVLGTAWPFLAGCAIGFVVARAWRRPESLSTSVIVWISTVAAGMLLRLLSGDTAKLPFVIVATLVLGLLLVGWRAGYRAIQRARIRHTSRASAP</sequence>
<keyword evidence="1" id="KW-0472">Membrane</keyword>
<evidence type="ECO:0000313" key="3">
    <source>
        <dbReference type="Proteomes" id="UP000704762"/>
    </source>
</evidence>
<reference evidence="2 3" key="1">
    <citation type="submission" date="2021-01" db="EMBL/GenBank/DDBJ databases">
        <title>Sequencing the genomes of 1000 actinobacteria strains.</title>
        <authorList>
            <person name="Klenk H.-P."/>
        </authorList>
    </citation>
    <scope>NUCLEOTIDE SEQUENCE [LARGE SCALE GENOMIC DNA]</scope>
    <source>
        <strain evidence="2 3">DSM 18662</strain>
    </source>
</reference>
<protein>
    <submittedName>
        <fullName evidence="2">Peptidoglycan/LPS O-acetylase OafA/YrhL</fullName>
    </submittedName>
</protein>
<dbReference type="Proteomes" id="UP000704762">
    <property type="component" value="Unassembled WGS sequence"/>
</dbReference>
<dbReference type="Pfam" id="PF11255">
    <property type="entry name" value="DUF3054"/>
    <property type="match status" value="1"/>
</dbReference>
<organism evidence="2 3">
    <name type="scientific">Microlunatus panaciterrae</name>
    <dbReference type="NCBI Taxonomy" id="400768"/>
    <lineage>
        <taxon>Bacteria</taxon>
        <taxon>Bacillati</taxon>
        <taxon>Actinomycetota</taxon>
        <taxon>Actinomycetes</taxon>
        <taxon>Propionibacteriales</taxon>
        <taxon>Propionibacteriaceae</taxon>
        <taxon>Microlunatus</taxon>
    </lineage>
</organism>
<gene>
    <name evidence="2" type="ORF">JOE57_000158</name>
</gene>
<keyword evidence="1" id="KW-1133">Transmembrane helix</keyword>
<feature type="transmembrane region" description="Helical" evidence="1">
    <location>
        <begin position="36"/>
        <end position="55"/>
    </location>
</feature>
<dbReference type="RefSeq" id="WP_204915958.1">
    <property type="nucleotide sequence ID" value="NZ_BAAAQP010000003.1"/>
</dbReference>
<dbReference type="InterPro" id="IPR021414">
    <property type="entry name" value="DUF3054"/>
</dbReference>
<keyword evidence="3" id="KW-1185">Reference proteome</keyword>
<evidence type="ECO:0000313" key="2">
    <source>
        <dbReference type="EMBL" id="MBM7797237.1"/>
    </source>
</evidence>
<dbReference type="EMBL" id="JAFBCF010000001">
    <property type="protein sequence ID" value="MBM7797237.1"/>
    <property type="molecule type" value="Genomic_DNA"/>
</dbReference>
<evidence type="ECO:0000256" key="1">
    <source>
        <dbReference type="SAM" id="Phobius"/>
    </source>
</evidence>
<accession>A0ABS2RE66</accession>
<feature type="transmembrane region" description="Helical" evidence="1">
    <location>
        <begin position="62"/>
        <end position="82"/>
    </location>
</feature>
<name>A0ABS2RE66_9ACTN</name>
<proteinExistence type="predicted"/>
<keyword evidence="1" id="KW-0812">Transmembrane</keyword>
<feature type="transmembrane region" description="Helical" evidence="1">
    <location>
        <begin position="88"/>
        <end position="109"/>
    </location>
</feature>
<comment type="caution">
    <text evidence="2">The sequence shown here is derived from an EMBL/GenBank/DDBJ whole genome shotgun (WGS) entry which is preliminary data.</text>
</comment>